<evidence type="ECO:0000313" key="2">
    <source>
        <dbReference type="Proteomes" id="UP000579281"/>
    </source>
</evidence>
<dbReference type="InterPro" id="IPR007362">
    <property type="entry name" value="DUF429"/>
</dbReference>
<dbReference type="AlphaFoldDB" id="A0A841KNR4"/>
<name>A0A841KNR4_9FIRM</name>
<comment type="caution">
    <text evidence="1">The sequence shown here is derived from an EMBL/GenBank/DDBJ whole genome shotgun (WGS) entry which is preliminary data.</text>
</comment>
<dbReference type="Proteomes" id="UP000579281">
    <property type="component" value="Unassembled WGS sequence"/>
</dbReference>
<protein>
    <submittedName>
        <fullName evidence="1">Putative RNase H-like nuclease</fullName>
    </submittedName>
</protein>
<evidence type="ECO:0000313" key="1">
    <source>
        <dbReference type="EMBL" id="MBB6215067.1"/>
    </source>
</evidence>
<gene>
    <name evidence="1" type="ORF">HNQ80_001156</name>
</gene>
<dbReference type="RefSeq" id="WP_184309026.1">
    <property type="nucleotide sequence ID" value="NZ_JACHEN010000005.1"/>
</dbReference>
<reference evidence="1 2" key="1">
    <citation type="submission" date="2020-08" db="EMBL/GenBank/DDBJ databases">
        <title>Genomic Encyclopedia of Type Strains, Phase IV (KMG-IV): sequencing the most valuable type-strain genomes for metagenomic binning, comparative biology and taxonomic classification.</title>
        <authorList>
            <person name="Goeker M."/>
        </authorList>
    </citation>
    <scope>NUCLEOTIDE SEQUENCE [LARGE SCALE GENOMIC DNA]</scope>
    <source>
        <strain evidence="1 2">DSM 103526</strain>
    </source>
</reference>
<dbReference type="Pfam" id="PF04250">
    <property type="entry name" value="DUF429"/>
    <property type="match status" value="1"/>
</dbReference>
<dbReference type="EMBL" id="JACHEN010000005">
    <property type="protein sequence ID" value="MBB6215067.1"/>
    <property type="molecule type" value="Genomic_DNA"/>
</dbReference>
<accession>A0A841KNR4</accession>
<organism evidence="1 2">
    <name type="scientific">Anaerosolibacter carboniphilus</name>
    <dbReference type="NCBI Taxonomy" id="1417629"/>
    <lineage>
        <taxon>Bacteria</taxon>
        <taxon>Bacillati</taxon>
        <taxon>Bacillota</taxon>
        <taxon>Clostridia</taxon>
        <taxon>Peptostreptococcales</taxon>
        <taxon>Thermotaleaceae</taxon>
        <taxon>Anaerosolibacter</taxon>
    </lineage>
</organism>
<sequence>MGIRIIGIDCAADHKKVGMSFGTYSKGYIELVKTEIASSKGSIASVVHKWIDDSSKVLIAIDAPLGWPLKMGQYLANHNAGDVLSINANDLFRRETDKFIKKKLGKQPLDVGADKIARTAHSALTIINELRQLTGKSIRLAWNNEEINDIAVIEVYPAATLDRYGITNLGYKKKEQKYIRQEMINQMKRSMVISIDTDIMENNDDVLDSAVCLLAAKDFIEGNVYWPEDIELAKKEGWIWVRNIK</sequence>
<proteinExistence type="predicted"/>
<keyword evidence="2" id="KW-1185">Reference proteome</keyword>